<keyword evidence="7" id="KW-0325">Glycoprotein</keyword>
<evidence type="ECO:0000256" key="3">
    <source>
        <dbReference type="ARBA" id="ARBA00022692"/>
    </source>
</evidence>
<gene>
    <name evidence="9" type="ORF">AVDCRST_MAG58-2048</name>
</gene>
<accession>A0A6J4QPU3</accession>
<comment type="subcellular location">
    <subcellularLocation>
        <location evidence="1">Golgi apparatus membrane</location>
        <topology evidence="1">Single-pass type II membrane protein</topology>
    </subcellularLocation>
</comment>
<evidence type="ECO:0000256" key="8">
    <source>
        <dbReference type="SAM" id="Coils"/>
    </source>
</evidence>
<proteinExistence type="predicted"/>
<evidence type="ECO:0000256" key="2">
    <source>
        <dbReference type="ARBA" id="ARBA00022679"/>
    </source>
</evidence>
<dbReference type="InterPro" id="IPR027417">
    <property type="entry name" value="P-loop_NTPase"/>
</dbReference>
<protein>
    <recommendedName>
        <fullName evidence="10">Sulfotransferase domain-containing protein</fullName>
    </recommendedName>
</protein>
<name>A0A6J4QPU3_9ACTN</name>
<dbReference type="InterPro" id="IPR005331">
    <property type="entry name" value="Sulfotransferase"/>
</dbReference>
<dbReference type="PANTHER" id="PTHR12137">
    <property type="entry name" value="CARBOHYDRATE SULFOTRANSFERASE"/>
    <property type="match status" value="1"/>
</dbReference>
<keyword evidence="5" id="KW-0333">Golgi apparatus</keyword>
<evidence type="ECO:0000256" key="5">
    <source>
        <dbReference type="ARBA" id="ARBA00023034"/>
    </source>
</evidence>
<reference evidence="9" key="1">
    <citation type="submission" date="2020-02" db="EMBL/GenBank/DDBJ databases">
        <authorList>
            <person name="Meier V. D."/>
        </authorList>
    </citation>
    <scope>NUCLEOTIDE SEQUENCE</scope>
    <source>
        <strain evidence="9">AVDCRST_MAG58</strain>
    </source>
</reference>
<evidence type="ECO:0008006" key="10">
    <source>
        <dbReference type="Google" id="ProtNLM"/>
    </source>
</evidence>
<keyword evidence="6" id="KW-0472">Membrane</keyword>
<evidence type="ECO:0000313" key="9">
    <source>
        <dbReference type="EMBL" id="CAA9451405.1"/>
    </source>
</evidence>
<evidence type="ECO:0000256" key="4">
    <source>
        <dbReference type="ARBA" id="ARBA00022989"/>
    </source>
</evidence>
<feature type="coiled-coil region" evidence="8">
    <location>
        <begin position="466"/>
        <end position="500"/>
    </location>
</feature>
<evidence type="ECO:0000256" key="7">
    <source>
        <dbReference type="ARBA" id="ARBA00023180"/>
    </source>
</evidence>
<dbReference type="EMBL" id="CADCVF010000024">
    <property type="protein sequence ID" value="CAA9451405.1"/>
    <property type="molecule type" value="Genomic_DNA"/>
</dbReference>
<keyword evidence="4" id="KW-1133">Transmembrane helix</keyword>
<dbReference type="SUPFAM" id="SSF52540">
    <property type="entry name" value="P-loop containing nucleoside triphosphate hydrolases"/>
    <property type="match status" value="2"/>
</dbReference>
<dbReference type="Pfam" id="PF13469">
    <property type="entry name" value="Sulfotransfer_3"/>
    <property type="match status" value="1"/>
</dbReference>
<dbReference type="PANTHER" id="PTHR12137:SF54">
    <property type="entry name" value="CARBOHYDRATE SULFOTRANSFERASE"/>
    <property type="match status" value="1"/>
</dbReference>
<dbReference type="GO" id="GO:0016020">
    <property type="term" value="C:membrane"/>
    <property type="evidence" value="ECO:0007669"/>
    <property type="project" value="InterPro"/>
</dbReference>
<dbReference type="Pfam" id="PF03567">
    <property type="entry name" value="Sulfotransfer_2"/>
    <property type="match status" value="1"/>
</dbReference>
<evidence type="ECO:0000256" key="1">
    <source>
        <dbReference type="ARBA" id="ARBA00004323"/>
    </source>
</evidence>
<organism evidence="9">
    <name type="scientific">uncultured Rubrobacteraceae bacterium</name>
    <dbReference type="NCBI Taxonomy" id="349277"/>
    <lineage>
        <taxon>Bacteria</taxon>
        <taxon>Bacillati</taxon>
        <taxon>Actinomycetota</taxon>
        <taxon>Rubrobacteria</taxon>
        <taxon>Rubrobacterales</taxon>
        <taxon>Rubrobacteraceae</taxon>
        <taxon>environmental samples</taxon>
    </lineage>
</organism>
<dbReference type="Gene3D" id="3.40.50.300">
    <property type="entry name" value="P-loop containing nucleotide triphosphate hydrolases"/>
    <property type="match status" value="2"/>
</dbReference>
<dbReference type="InterPro" id="IPR018011">
    <property type="entry name" value="Carb_sulfotrans_8-10"/>
</dbReference>
<evidence type="ECO:0000256" key="6">
    <source>
        <dbReference type="ARBA" id="ARBA00023136"/>
    </source>
</evidence>
<keyword evidence="2" id="KW-0808">Transferase</keyword>
<sequence length="519" mass="60719">MLVSDSHKLVFVHIQKTGGVTVHELLRQRIPDLRNILARHEFARRGMAELDDWDEYFKFAFARNPWDRLVSWYTMITTFDKAGNELWRYVHDNSSTFEEFIHNCTDEVEIRKGVYYSFAYNQLDYVTDEHGDLLVDFIGRLENLDEDIQEVFRRIGLELETVPHHNRSGHRHYSTFYTPDTELIVRERFKRDVEYFGYEFESPRKPGALFVCGCDRSGTTALTDYLTRHPKILVCQESSETTQQGEITLNPSTFERMLDPLPKEPRDSAPRTDKDRLIKPPAELLANRDPSRLQWIGASNSDYLTRMESVAGSNPGARFIVMYRPIEEVAESWEPEDADDGFGRAVKTWSRGLQGTRRFIKDSLVPRVLLISYHDFLYRTETVASLISRFLELEFDENVTAEFSDGVPQSERVRSRESLGGEKRSLIQKHADRAAEAWILDRIEKQWVKPGLYIQRTSKSALAAYLDETEAKTWQLQQKVRELKRDRVRRRRRLKQLQSSRTWRLLGRISGIRTRIAGR</sequence>
<dbReference type="GO" id="GO:0016051">
    <property type="term" value="P:carbohydrate biosynthetic process"/>
    <property type="evidence" value="ECO:0007669"/>
    <property type="project" value="InterPro"/>
</dbReference>
<dbReference type="AlphaFoldDB" id="A0A6J4QPU3"/>
<keyword evidence="3" id="KW-0812">Transmembrane</keyword>
<keyword evidence="8" id="KW-0175">Coiled coil</keyword>
<dbReference type="GO" id="GO:0008146">
    <property type="term" value="F:sulfotransferase activity"/>
    <property type="evidence" value="ECO:0007669"/>
    <property type="project" value="InterPro"/>
</dbReference>